<proteinExistence type="predicted"/>
<evidence type="ECO:0000313" key="1">
    <source>
        <dbReference type="EMBL" id="CEK52655.1"/>
    </source>
</evidence>
<accession>A0A0B6YAY9</accession>
<sequence length="99" mass="11157">KERYTINMTHVFHLVNYQLYDILLSHPLKNKSNVFWYMISARVCLSSPRAPLMTSNTCTIVQGSFLDLTQQVGSNLSFLLESNCVVINLCPACAGRTSQ</sequence>
<dbReference type="EMBL" id="HACG01005790">
    <property type="protein sequence ID" value="CEK52655.1"/>
    <property type="molecule type" value="Transcribed_RNA"/>
</dbReference>
<reference evidence="1" key="1">
    <citation type="submission" date="2014-12" db="EMBL/GenBank/DDBJ databases">
        <title>Insight into the proteome of Arion vulgaris.</title>
        <authorList>
            <person name="Aradska J."/>
            <person name="Bulat T."/>
            <person name="Smidak R."/>
            <person name="Sarate P."/>
            <person name="Gangsoo J."/>
            <person name="Sialana F."/>
            <person name="Bilban M."/>
            <person name="Lubec G."/>
        </authorList>
    </citation>
    <scope>NUCLEOTIDE SEQUENCE</scope>
    <source>
        <tissue evidence="1">Skin</tissue>
    </source>
</reference>
<feature type="non-terminal residue" evidence="1">
    <location>
        <position position="1"/>
    </location>
</feature>
<name>A0A0B6YAY9_9EUPU</name>
<dbReference type="AlphaFoldDB" id="A0A0B6YAY9"/>
<protein>
    <submittedName>
        <fullName evidence="1">Uncharacterized protein</fullName>
    </submittedName>
</protein>
<organism evidence="1">
    <name type="scientific">Arion vulgaris</name>
    <dbReference type="NCBI Taxonomy" id="1028688"/>
    <lineage>
        <taxon>Eukaryota</taxon>
        <taxon>Metazoa</taxon>
        <taxon>Spiralia</taxon>
        <taxon>Lophotrochozoa</taxon>
        <taxon>Mollusca</taxon>
        <taxon>Gastropoda</taxon>
        <taxon>Heterobranchia</taxon>
        <taxon>Euthyneura</taxon>
        <taxon>Panpulmonata</taxon>
        <taxon>Eupulmonata</taxon>
        <taxon>Stylommatophora</taxon>
        <taxon>Helicina</taxon>
        <taxon>Arionoidea</taxon>
        <taxon>Arionidae</taxon>
        <taxon>Arion</taxon>
    </lineage>
</organism>
<gene>
    <name evidence="1" type="primary">ORF17583</name>
</gene>